<evidence type="ECO:0000256" key="1">
    <source>
        <dbReference type="SAM" id="MobiDB-lite"/>
    </source>
</evidence>
<dbReference type="InterPro" id="IPR036691">
    <property type="entry name" value="Endo/exonu/phosph_ase_sf"/>
</dbReference>
<keyword evidence="3" id="KW-0548">Nucleotidyltransferase</keyword>
<dbReference type="InterPro" id="IPR000477">
    <property type="entry name" value="RT_dom"/>
</dbReference>
<dbReference type="PANTHER" id="PTHR33116:SF78">
    <property type="entry name" value="OS12G0587133 PROTEIN"/>
    <property type="match status" value="1"/>
</dbReference>
<sequence length="1682" mass="190630">MFDHSPILLEEGGVRRGMTPFRFESMWLKAEGFKDMVKGRWEEGRMVMWNPCFLRYFQDWEMDNVAEFLRKLYTLGRSRGEEGRMVWEASKSGEFLMKSFYSALELEVLGKGEMRESEGDPASEGGEGESRAENRGKRKRSSFVVESKMFEVVAEERNGKSHAIISESKGGVVSWVLLGPASVGLLIEGLIQCAKDGKDGRWEKGWKEKGRLYSLVREANRAGSFIRLGVTDMEKRRFGICIPKGKGEKGGWVSMVESLLWVGFRREEEVVDQGVGDSGRSYLEVVRGSESRNTSRARIEIKEEEIRNNVSRLKQCLVAKWNPKSAREEELASLGWSAAKAWGLKGKLGLARMGKGCALLEFEMVEEAKRVLAEGVRAVGGIQLGLEMWSPSFGCCAKDEDRNDAWVRILGLPISLWVSSVLRRVGEECGGFLGIDPLTEKKEELEWARIQVKMIGGALPSSVEIGVEGEIYVVSLWWEIPPAIRKKQGDGRDVFGQQRAKVRDDADPRAGWRVGEKSGAGTKEQRRSEEVTGEQCYGPVGDGSCLSGSGLGIVGRKWDYGLVTQGPTPLKGDVWAADGVGCGPAEGRAPKGLELLSHGLAISVGDHLGQRQSNNMGIGSEEDLGLKIEMEFIKCREKETWDKQMPAPQCSMAEREIVDEAFRYGSYSNLRVGESSSSSSPLFGRTPVREPCDHSGVLRVSRQRENMVEEVQNPDWTPAMSGPQVQRSEKESDWEESSLAKFSELLGFSIEEGTQKVGMLSQIQGEGKEEQPVEKQRGSITVGLMNLKLMSWNVRGANDINKRRIIKSVVRKQKVDLMCIQETKIQSMTDGVVKSLGVGRFLDWRTLEAAGAAGGVLVCWDKRSLELLEWEKGQFSVSCKFRTVENGTVWVFTGVYGPFNKKDRECLWDELGAIRGLWGDPWCVGGDFNVILAQGERSRQGRVTPAMRRFAQVMDDLELIDLPLQGGSFTWSGGLYNQAWARLDRFLVSPRWLDQFSNVTQKRLSRPISDHFPITIEGGGKRRGPSPFRFENMWLRVEGFKDLLRSWWQGMVVSGRASYKMATKLKGMKQNLKIWNREVFGNLESNKLAALQQVDYWDQVESERRLSEEEFASKKEAKEGYAKWVKMDEIHWRQLSRELWLREGDKNTGYFHRMANAHRRRHTMERVKISEVWLSEERTVRIGIVDAFHRLLTEDSEWKADIGGVNLNRISQQEADILELPFMEEEVHSALRDMNGDKAPGPDGFTGAFWQFCWEFVKEEVMEMFKEFHEHNTFLKSLNATFFVLIPRKEERRSWGTSGRSVCWVDYTNSWLRQILDASLIANEVIDSWKKEGKKGLICKLDIEKAYDSVNWQFLMRVMEKMGFGTKWREWIWSCISTAKFSVLVNGEPAEFFPSSKGLRQGDPLSPYLFIMGMEVLSALLRRAVEGGCITGCRIQRGRGQAVSISHLLFADDAIVFCEAKKEDMTFLSWTLCWFEAASGLRINLAKSEIIPMGEVDEILEMAVELGCKVGQLPSTYLGLPLGAPNKAGYVWDGVEERMRWKLALWKRQYLSKGGRITLIKITLASMPLYQLSLFRMPKGVTRRLEKLQRDFLWGRGSTGRKAHLVSWEKVCVSKEKGGLGLRKIVQLNKALLGKWVWRFARAKDEMWKCVLVAKYGQEEFGWRTKKANGAFGVGLWKEIMK</sequence>
<keyword evidence="3" id="KW-0695">RNA-directed DNA polymerase</keyword>
<feature type="domain" description="Reverse transcriptase" evidence="2">
    <location>
        <begin position="1267"/>
        <end position="1522"/>
    </location>
</feature>
<dbReference type="Pfam" id="PF03372">
    <property type="entry name" value="Exo_endo_phos"/>
    <property type="match status" value="1"/>
</dbReference>
<dbReference type="CDD" id="cd01650">
    <property type="entry name" value="RT_nLTR_like"/>
    <property type="match status" value="1"/>
</dbReference>
<evidence type="ECO:0000259" key="2">
    <source>
        <dbReference type="PROSITE" id="PS50878"/>
    </source>
</evidence>
<feature type="region of interest" description="Disordered" evidence="1">
    <location>
        <begin position="714"/>
        <end position="733"/>
    </location>
</feature>
<reference evidence="3 4" key="1">
    <citation type="journal article" date="2018" name="PLoS Genet.">
        <title>Population sequencing reveals clonal diversity and ancestral inbreeding in the grapevine cultivar Chardonnay.</title>
        <authorList>
            <person name="Roach M.J."/>
            <person name="Johnson D.L."/>
            <person name="Bohlmann J."/>
            <person name="van Vuuren H.J."/>
            <person name="Jones S.J."/>
            <person name="Pretorius I.S."/>
            <person name="Schmidt S.A."/>
            <person name="Borneman A.R."/>
        </authorList>
    </citation>
    <scope>NUCLEOTIDE SEQUENCE [LARGE SCALE GENOMIC DNA]</scope>
    <source>
        <strain evidence="4">cv. Chardonnay</strain>
        <tissue evidence="3">Leaf</tissue>
    </source>
</reference>
<dbReference type="Pfam" id="PF00078">
    <property type="entry name" value="RVT_1"/>
    <property type="match status" value="1"/>
</dbReference>
<name>A0A438IK35_VITVI</name>
<accession>A0A438IK35</accession>
<keyword evidence="3" id="KW-0808">Transferase</keyword>
<feature type="compositionally biased region" description="Basic and acidic residues" evidence="1">
    <location>
        <begin position="505"/>
        <end position="516"/>
    </location>
</feature>
<feature type="region of interest" description="Disordered" evidence="1">
    <location>
        <begin position="505"/>
        <end position="535"/>
    </location>
</feature>
<protein>
    <submittedName>
        <fullName evidence="3">LINE-1 reverse transcriptase-like</fullName>
    </submittedName>
</protein>
<dbReference type="GO" id="GO:0003964">
    <property type="term" value="F:RNA-directed DNA polymerase activity"/>
    <property type="evidence" value="ECO:0007669"/>
    <property type="project" value="UniProtKB-KW"/>
</dbReference>
<dbReference type="Pfam" id="PF14111">
    <property type="entry name" value="DUF4283"/>
    <property type="match status" value="1"/>
</dbReference>
<feature type="region of interest" description="Disordered" evidence="1">
    <location>
        <begin position="113"/>
        <end position="138"/>
    </location>
</feature>
<dbReference type="SUPFAM" id="SSF56672">
    <property type="entry name" value="DNA/RNA polymerases"/>
    <property type="match status" value="1"/>
</dbReference>
<gene>
    <name evidence="3" type="primary">LIN1_224</name>
    <name evidence="3" type="ORF">CK203_032383</name>
</gene>
<evidence type="ECO:0000313" key="4">
    <source>
        <dbReference type="Proteomes" id="UP000288805"/>
    </source>
</evidence>
<dbReference type="InterPro" id="IPR043502">
    <property type="entry name" value="DNA/RNA_pol_sf"/>
</dbReference>
<dbReference type="PROSITE" id="PS50878">
    <property type="entry name" value="RT_POL"/>
    <property type="match status" value="1"/>
</dbReference>
<dbReference type="InterPro" id="IPR005135">
    <property type="entry name" value="Endo/exonuclease/phosphatase"/>
</dbReference>
<organism evidence="3 4">
    <name type="scientific">Vitis vinifera</name>
    <name type="common">Grape</name>
    <dbReference type="NCBI Taxonomy" id="29760"/>
    <lineage>
        <taxon>Eukaryota</taxon>
        <taxon>Viridiplantae</taxon>
        <taxon>Streptophyta</taxon>
        <taxon>Embryophyta</taxon>
        <taxon>Tracheophyta</taxon>
        <taxon>Spermatophyta</taxon>
        <taxon>Magnoliopsida</taxon>
        <taxon>eudicotyledons</taxon>
        <taxon>Gunneridae</taxon>
        <taxon>Pentapetalae</taxon>
        <taxon>rosids</taxon>
        <taxon>Vitales</taxon>
        <taxon>Vitaceae</taxon>
        <taxon>Viteae</taxon>
        <taxon>Vitis</taxon>
    </lineage>
</organism>
<dbReference type="Gene3D" id="3.60.10.10">
    <property type="entry name" value="Endonuclease/exonuclease/phosphatase"/>
    <property type="match status" value="1"/>
</dbReference>
<dbReference type="SUPFAM" id="SSF56219">
    <property type="entry name" value="DNase I-like"/>
    <property type="match status" value="1"/>
</dbReference>
<dbReference type="Proteomes" id="UP000288805">
    <property type="component" value="Unassembled WGS sequence"/>
</dbReference>
<proteinExistence type="predicted"/>
<comment type="caution">
    <text evidence="3">The sequence shown here is derived from an EMBL/GenBank/DDBJ whole genome shotgun (WGS) entry which is preliminary data.</text>
</comment>
<dbReference type="EMBL" id="QGNW01000104">
    <property type="protein sequence ID" value="RVW97056.1"/>
    <property type="molecule type" value="Genomic_DNA"/>
</dbReference>
<dbReference type="InterPro" id="IPR025558">
    <property type="entry name" value="DUF4283"/>
</dbReference>
<evidence type="ECO:0000313" key="3">
    <source>
        <dbReference type="EMBL" id="RVW97056.1"/>
    </source>
</evidence>
<dbReference type="PANTHER" id="PTHR33116">
    <property type="entry name" value="REVERSE TRANSCRIPTASE ZINC-BINDING DOMAIN-CONTAINING PROTEIN-RELATED-RELATED"/>
    <property type="match status" value="1"/>
</dbReference>